<gene>
    <name evidence="1" type="ORF">A3F32_00745</name>
</gene>
<evidence type="ECO:0000313" key="2">
    <source>
        <dbReference type="Proteomes" id="UP000178076"/>
    </source>
</evidence>
<proteinExistence type="predicted"/>
<dbReference type="EMBL" id="MGAD01000002">
    <property type="protein sequence ID" value="OGK38932.1"/>
    <property type="molecule type" value="Genomic_DNA"/>
</dbReference>
<organism evidence="1 2">
    <name type="scientific">Candidatus Roizmanbacteria bacterium RIFCSPHIGHO2_12_FULL_42_10</name>
    <dbReference type="NCBI Taxonomy" id="1802053"/>
    <lineage>
        <taxon>Bacteria</taxon>
        <taxon>Candidatus Roizmaniibacteriota</taxon>
    </lineage>
</organism>
<dbReference type="Proteomes" id="UP000178076">
    <property type="component" value="Unassembled WGS sequence"/>
</dbReference>
<evidence type="ECO:0000313" key="1">
    <source>
        <dbReference type="EMBL" id="OGK38932.1"/>
    </source>
</evidence>
<accession>A0A1F7I6L4</accession>
<comment type="caution">
    <text evidence="1">The sequence shown here is derived from an EMBL/GenBank/DDBJ whole genome shotgun (WGS) entry which is preliminary data.</text>
</comment>
<protein>
    <submittedName>
        <fullName evidence="1">Uncharacterized protein</fullName>
    </submittedName>
</protein>
<sequence length="348" mass="38415">MNRREFLSQSAQWGKRNLANGPQQIVESLISFSSPEIPLSAIDGKTVFSCRAIPITAYQLGTSRTRFSATAHAIDLCLANPELSEPFHAIEYETDKPVQQWRIVTATIPTVTGVAAHYKARLGYQNDDRHVLSVVIEPDAVATYAMADHFYDNKIVNATTALLALTQSMTRRPIMPGEEFSYLDWAQIGPLLNSGAVVPGFGIDTRSGKKIPMNAGGICSSVTTIAKMARRAEAANMVRIGFHRKHSTGWEYFYNPDDPIPQIDATAYYSTGPARTDFTFTNMANCSLFIVPKVQIIPTHDPGLGYNSLYDSTGLLVFSVTLRYSPPSPIEVAMIEKELEKFRNARGI</sequence>
<dbReference type="AlphaFoldDB" id="A0A1F7I6L4"/>
<reference evidence="1 2" key="1">
    <citation type="journal article" date="2016" name="Nat. Commun.">
        <title>Thousands of microbial genomes shed light on interconnected biogeochemical processes in an aquifer system.</title>
        <authorList>
            <person name="Anantharaman K."/>
            <person name="Brown C.T."/>
            <person name="Hug L.A."/>
            <person name="Sharon I."/>
            <person name="Castelle C.J."/>
            <person name="Probst A.J."/>
            <person name="Thomas B.C."/>
            <person name="Singh A."/>
            <person name="Wilkins M.J."/>
            <person name="Karaoz U."/>
            <person name="Brodie E.L."/>
            <person name="Williams K.H."/>
            <person name="Hubbard S.S."/>
            <person name="Banfield J.F."/>
        </authorList>
    </citation>
    <scope>NUCLEOTIDE SEQUENCE [LARGE SCALE GENOMIC DNA]</scope>
</reference>
<name>A0A1F7I6L4_9BACT</name>